<reference evidence="3" key="1">
    <citation type="submission" date="2010-08" db="EMBL/GenBank/DDBJ databases">
        <title>Complete sequence of Fibrobacter succinogenes subsp. succinogenes S85.</title>
        <authorList>
            <person name="Durkin A.S."/>
            <person name="Nelson K.E."/>
            <person name="Morrison M."/>
            <person name="Forsberg C.W."/>
            <person name="Wilson D.B."/>
            <person name="Russell J.B."/>
            <person name="Cann I.K.O."/>
            <person name="Mackie R.I."/>
            <person name="White B.A."/>
        </authorList>
    </citation>
    <scope>NUCLEOTIDE SEQUENCE [LARGE SCALE GENOMIC DNA]</scope>
    <source>
        <strain evidence="3">ATCC 19169 / S85</strain>
    </source>
</reference>
<dbReference type="SUPFAM" id="SSF54637">
    <property type="entry name" value="Thioesterase/thiol ester dehydrase-isomerase"/>
    <property type="match status" value="2"/>
</dbReference>
<dbReference type="Gene3D" id="3.10.129.10">
    <property type="entry name" value="Hotdog Thioesterase"/>
    <property type="match status" value="1"/>
</dbReference>
<dbReference type="eggNOG" id="COG3884">
    <property type="taxonomic scope" value="Bacteria"/>
</dbReference>
<feature type="domain" description="Acyl-ACP thioesterase-like C-terminal" evidence="1">
    <location>
        <begin position="176"/>
        <end position="239"/>
    </location>
</feature>
<name>D9S836_FIBSS</name>
<gene>
    <name evidence="2" type="ordered locus">FSU_0803</name>
</gene>
<protein>
    <submittedName>
        <fullName evidence="2">Conserved domain protein</fullName>
    </submittedName>
</protein>
<dbReference type="InterPro" id="IPR029069">
    <property type="entry name" value="HotDog_dom_sf"/>
</dbReference>
<evidence type="ECO:0000313" key="3">
    <source>
        <dbReference type="Proteomes" id="UP000000517"/>
    </source>
</evidence>
<evidence type="ECO:0000259" key="1">
    <source>
        <dbReference type="Pfam" id="PF20791"/>
    </source>
</evidence>
<dbReference type="EMBL" id="CP002158">
    <property type="protein sequence ID" value="ADL26679.1"/>
    <property type="molecule type" value="Genomic_DNA"/>
</dbReference>
<sequence length="263" mass="30713">MRPNDKKNYIKTMIDIYTLAKNPLVFQKPRTITSAYIDVSGKMGLAQTVLMVQDNITENFGAMKMDNFVVKEKGGFWVVYKAKFKFLKRPYWRDKVVTTSFPADNQLIRLNENTAITTVEGEPIIFAKQEMCCLSLDRHRPMRLSDVDFPTEGFPDAFMTDEFDRFNVKPEEYEEVYQQKVLPQHIDMSHHMNNIEYVKLALNVFSASDLELCIPSELEVHYLGESEEGQTMRVFRADHNGATYMRILDENDRAVFEMKLRMM</sequence>
<organism evidence="2 3">
    <name type="scientific">Fibrobacter succinogenes (strain ATCC 19169 / S85)</name>
    <dbReference type="NCBI Taxonomy" id="59374"/>
    <lineage>
        <taxon>Bacteria</taxon>
        <taxon>Pseudomonadati</taxon>
        <taxon>Fibrobacterota</taxon>
        <taxon>Fibrobacteria</taxon>
        <taxon>Fibrobacterales</taxon>
        <taxon>Fibrobacteraceae</taxon>
        <taxon>Fibrobacter</taxon>
    </lineage>
</organism>
<accession>D9S836</accession>
<dbReference type="HOGENOM" id="CLU_1056667_0_0_0"/>
<dbReference type="KEGG" id="fsc:FSU_0803"/>
<dbReference type="Proteomes" id="UP000000517">
    <property type="component" value="Chromosome"/>
</dbReference>
<dbReference type="PATRIC" id="fig|59374.8.peg.778"/>
<evidence type="ECO:0000313" key="2">
    <source>
        <dbReference type="EMBL" id="ADL26679.1"/>
    </source>
</evidence>
<dbReference type="Pfam" id="PF20791">
    <property type="entry name" value="Acyl-ACP_TE_C"/>
    <property type="match status" value="1"/>
</dbReference>
<proteinExistence type="predicted"/>
<dbReference type="InterPro" id="IPR049427">
    <property type="entry name" value="Acyl-ACP_TE_C"/>
</dbReference>
<dbReference type="AlphaFoldDB" id="D9S836"/>